<gene>
    <name evidence="2" type="ORF">F5147DRAFT_663744</name>
</gene>
<feature type="region of interest" description="Disordered" evidence="1">
    <location>
        <begin position="273"/>
        <end position="312"/>
    </location>
</feature>
<sequence>MFPIQSHTVHLVLQYISPPSELTQPLPPHLLSRSLLQRHHFLQISPDNPLEYLCWPASQSARAIELLNIFSSPGDQPGQYYVRYTSDSEHTYAHVQVVSHEQGVRLLFEWDDEDGWKYHDTQLMPFPPTSRSALHPPTTAAEQARERFPSVARGLLDDEDRYWNAYNAPLHESFSALAPRSIFKEGSADGTEDAYWARYSSVQGSADSTVPSPLPNHRKLETALPTYYTQQEEAIPIPADTIHSLPLPDSKFGPPSPTVLAHLLNIISPRKDIHTHTSNEPSSTFDRDSPSPPSTLDHSDLETPVSGNPGQYAHVAQPVKITLNDMSYSNGRHAGNGHADEEDDEFSVEEDKAVTESIKGIYYLWKARKLNQPDEESSDAFLRIVQAAVTQPCP</sequence>
<dbReference type="Proteomes" id="UP000823399">
    <property type="component" value="Unassembled WGS sequence"/>
</dbReference>
<dbReference type="RefSeq" id="XP_041300292.1">
    <property type="nucleotide sequence ID" value="XM_041434921.1"/>
</dbReference>
<dbReference type="AlphaFoldDB" id="A0A9P7FNF2"/>
<organism evidence="2 3">
    <name type="scientific">Suillus discolor</name>
    <dbReference type="NCBI Taxonomy" id="1912936"/>
    <lineage>
        <taxon>Eukaryota</taxon>
        <taxon>Fungi</taxon>
        <taxon>Dikarya</taxon>
        <taxon>Basidiomycota</taxon>
        <taxon>Agaricomycotina</taxon>
        <taxon>Agaricomycetes</taxon>
        <taxon>Agaricomycetidae</taxon>
        <taxon>Boletales</taxon>
        <taxon>Suillineae</taxon>
        <taxon>Suillaceae</taxon>
        <taxon>Suillus</taxon>
    </lineage>
</organism>
<comment type="caution">
    <text evidence="2">The sequence shown here is derived from an EMBL/GenBank/DDBJ whole genome shotgun (WGS) entry which is preliminary data.</text>
</comment>
<evidence type="ECO:0000313" key="2">
    <source>
        <dbReference type="EMBL" id="KAG2120916.1"/>
    </source>
</evidence>
<feature type="region of interest" description="Disordered" evidence="1">
    <location>
        <begin position="326"/>
        <end position="345"/>
    </location>
</feature>
<dbReference type="EMBL" id="JABBWM010000001">
    <property type="protein sequence ID" value="KAG2120916.1"/>
    <property type="molecule type" value="Genomic_DNA"/>
</dbReference>
<protein>
    <submittedName>
        <fullName evidence="2">Uncharacterized protein</fullName>
    </submittedName>
</protein>
<name>A0A9P7FNF2_9AGAM</name>
<evidence type="ECO:0000256" key="1">
    <source>
        <dbReference type="SAM" id="MobiDB-lite"/>
    </source>
</evidence>
<evidence type="ECO:0000313" key="3">
    <source>
        <dbReference type="Proteomes" id="UP000823399"/>
    </source>
</evidence>
<keyword evidence="3" id="KW-1185">Reference proteome</keyword>
<accession>A0A9P7FNF2</accession>
<dbReference type="OrthoDB" id="2270193at2759"/>
<dbReference type="GeneID" id="64697180"/>
<reference evidence="2" key="1">
    <citation type="journal article" date="2020" name="New Phytol.">
        <title>Comparative genomics reveals dynamic genome evolution in host specialist ectomycorrhizal fungi.</title>
        <authorList>
            <person name="Lofgren L.A."/>
            <person name="Nguyen N.H."/>
            <person name="Vilgalys R."/>
            <person name="Ruytinx J."/>
            <person name="Liao H.L."/>
            <person name="Branco S."/>
            <person name="Kuo A."/>
            <person name="LaButti K."/>
            <person name="Lipzen A."/>
            <person name="Andreopoulos W."/>
            <person name="Pangilinan J."/>
            <person name="Riley R."/>
            <person name="Hundley H."/>
            <person name="Na H."/>
            <person name="Barry K."/>
            <person name="Grigoriev I.V."/>
            <person name="Stajich J.E."/>
            <person name="Kennedy P.G."/>
        </authorList>
    </citation>
    <scope>NUCLEOTIDE SEQUENCE</scope>
    <source>
        <strain evidence="2">FC423</strain>
    </source>
</reference>
<proteinExistence type="predicted"/>